<dbReference type="HOGENOM" id="CLU_153327_0_0_1"/>
<protein>
    <submittedName>
        <fullName evidence="2">Uncharacterized protein</fullName>
    </submittedName>
</protein>
<evidence type="ECO:0000313" key="2">
    <source>
        <dbReference type="EMBL" id="EKD14664.1"/>
    </source>
</evidence>
<dbReference type="GeneID" id="18763320"/>
<evidence type="ECO:0000313" key="3">
    <source>
        <dbReference type="Proteomes" id="UP000006753"/>
    </source>
</evidence>
<dbReference type="AlphaFoldDB" id="K1XQ57"/>
<dbReference type="KEGG" id="mbe:MBM_07385"/>
<dbReference type="Proteomes" id="UP000006753">
    <property type="component" value="Unassembled WGS sequence"/>
</dbReference>
<gene>
    <name evidence="2" type="ORF">MBM_07385</name>
</gene>
<name>K1XQ57_MARBU</name>
<sequence>MKFSSSTSAAVLGILITSCHAQVKLLATIPELAAYCSTVGPNTYVAVRYENTSNIVTYDFNECYPYELPTGGLAQVAVFCKTTTCTNKPNPDCSGGAVPPVPVPIPAGTVLPNVVDFVQLLGQGATCQRNGLSS</sequence>
<dbReference type="OMA" id="YGECYPY"/>
<organism evidence="2 3">
    <name type="scientific">Marssonina brunnea f. sp. multigermtubi (strain MB_m1)</name>
    <name type="common">Marssonina leaf spot fungus</name>
    <dbReference type="NCBI Taxonomy" id="1072389"/>
    <lineage>
        <taxon>Eukaryota</taxon>
        <taxon>Fungi</taxon>
        <taxon>Dikarya</taxon>
        <taxon>Ascomycota</taxon>
        <taxon>Pezizomycotina</taxon>
        <taxon>Leotiomycetes</taxon>
        <taxon>Helotiales</taxon>
        <taxon>Drepanopezizaceae</taxon>
        <taxon>Drepanopeziza</taxon>
    </lineage>
</organism>
<evidence type="ECO:0000256" key="1">
    <source>
        <dbReference type="SAM" id="SignalP"/>
    </source>
</evidence>
<keyword evidence="3" id="KW-1185">Reference proteome</keyword>
<feature type="signal peptide" evidence="1">
    <location>
        <begin position="1"/>
        <end position="21"/>
    </location>
</feature>
<reference evidence="2 3" key="1">
    <citation type="journal article" date="2012" name="BMC Genomics">
        <title>Sequencing the genome of Marssonina brunnea reveals fungus-poplar co-evolution.</title>
        <authorList>
            <person name="Zhu S."/>
            <person name="Cao Y.-Z."/>
            <person name="Jiang C."/>
            <person name="Tan B.-Y."/>
            <person name="Wang Z."/>
            <person name="Feng S."/>
            <person name="Zhang L."/>
            <person name="Su X.-H."/>
            <person name="Brejova B."/>
            <person name="Vinar T."/>
            <person name="Xu M."/>
            <person name="Wang M.-X."/>
            <person name="Zhang S.-G."/>
            <person name="Huang M.-R."/>
            <person name="Wu R."/>
            <person name="Zhou Y."/>
        </authorList>
    </citation>
    <scope>NUCLEOTIDE SEQUENCE [LARGE SCALE GENOMIC DNA]</scope>
    <source>
        <strain evidence="2 3">MB_m1</strain>
    </source>
</reference>
<proteinExistence type="predicted"/>
<feature type="chain" id="PRO_5003855268" evidence="1">
    <location>
        <begin position="22"/>
        <end position="134"/>
    </location>
</feature>
<accession>K1XQ57</accession>
<dbReference type="OrthoDB" id="3536723at2759"/>
<dbReference type="PROSITE" id="PS51257">
    <property type="entry name" value="PROKAR_LIPOPROTEIN"/>
    <property type="match status" value="1"/>
</dbReference>
<keyword evidence="1" id="KW-0732">Signal</keyword>
<dbReference type="InParanoid" id="K1XQ57"/>
<dbReference type="EMBL" id="JH921445">
    <property type="protein sequence ID" value="EKD14664.1"/>
    <property type="molecule type" value="Genomic_DNA"/>
</dbReference>